<evidence type="ECO:0000313" key="1">
    <source>
        <dbReference type="EMBL" id="GFR65548.1"/>
    </source>
</evidence>
<sequence>MIKGNGRITQKDIAKQLEVSKERVQHINTDILGYRKVSARWVPQVLTDEMKMQRKTCAESLKHEEEGEEFIQRIVTRDESWVHHYDTESKRQSMEHRHKSSPPRKFKVVASARKVMLTVFLDSD</sequence>
<dbReference type="InterPro" id="IPR052709">
    <property type="entry name" value="Transposase-MT_Hybrid"/>
</dbReference>
<dbReference type="Gene3D" id="3.30.420.10">
    <property type="entry name" value="Ribonuclease H-like superfamily/Ribonuclease H"/>
    <property type="match status" value="1"/>
</dbReference>
<proteinExistence type="predicted"/>
<evidence type="ECO:0000313" key="2">
    <source>
        <dbReference type="Proteomes" id="UP000762676"/>
    </source>
</evidence>
<name>A0AAV4EWZ9_9GAST</name>
<dbReference type="GO" id="GO:0003676">
    <property type="term" value="F:nucleic acid binding"/>
    <property type="evidence" value="ECO:0007669"/>
    <property type="project" value="InterPro"/>
</dbReference>
<reference evidence="1 2" key="1">
    <citation type="journal article" date="2021" name="Elife">
        <title>Chloroplast acquisition without the gene transfer in kleptoplastic sea slugs, Plakobranchus ocellatus.</title>
        <authorList>
            <person name="Maeda T."/>
            <person name="Takahashi S."/>
            <person name="Yoshida T."/>
            <person name="Shimamura S."/>
            <person name="Takaki Y."/>
            <person name="Nagai Y."/>
            <person name="Toyoda A."/>
            <person name="Suzuki Y."/>
            <person name="Arimoto A."/>
            <person name="Ishii H."/>
            <person name="Satoh N."/>
            <person name="Nishiyama T."/>
            <person name="Hasebe M."/>
            <person name="Maruyama T."/>
            <person name="Minagawa J."/>
            <person name="Obokata J."/>
            <person name="Shigenobu S."/>
        </authorList>
    </citation>
    <scope>NUCLEOTIDE SEQUENCE [LARGE SCALE GENOMIC DNA]</scope>
</reference>
<dbReference type="InterPro" id="IPR036397">
    <property type="entry name" value="RNaseH_sf"/>
</dbReference>
<comment type="caution">
    <text evidence="1">The sequence shown here is derived from an EMBL/GenBank/DDBJ whole genome shotgun (WGS) entry which is preliminary data.</text>
</comment>
<dbReference type="Proteomes" id="UP000762676">
    <property type="component" value="Unassembled WGS sequence"/>
</dbReference>
<dbReference type="PANTHER" id="PTHR46060:SF1">
    <property type="entry name" value="MARINER MOS1 TRANSPOSASE-LIKE PROTEIN"/>
    <property type="match status" value="1"/>
</dbReference>
<protein>
    <submittedName>
        <fullName evidence="1">Histone-lysine n-methyltransferase setmar-like protein</fullName>
    </submittedName>
</protein>
<dbReference type="PANTHER" id="PTHR46060">
    <property type="entry name" value="MARINER MOS1 TRANSPOSASE-LIKE PROTEIN"/>
    <property type="match status" value="1"/>
</dbReference>
<organism evidence="1 2">
    <name type="scientific">Elysia marginata</name>
    <dbReference type="NCBI Taxonomy" id="1093978"/>
    <lineage>
        <taxon>Eukaryota</taxon>
        <taxon>Metazoa</taxon>
        <taxon>Spiralia</taxon>
        <taxon>Lophotrochozoa</taxon>
        <taxon>Mollusca</taxon>
        <taxon>Gastropoda</taxon>
        <taxon>Heterobranchia</taxon>
        <taxon>Euthyneura</taxon>
        <taxon>Panpulmonata</taxon>
        <taxon>Sacoglossa</taxon>
        <taxon>Placobranchoidea</taxon>
        <taxon>Plakobranchidae</taxon>
        <taxon>Elysia</taxon>
    </lineage>
</organism>
<gene>
    <name evidence="1" type="ORF">ElyMa_000205800</name>
</gene>
<accession>A0AAV4EWZ9</accession>
<dbReference type="EMBL" id="BMAT01000394">
    <property type="protein sequence ID" value="GFR65548.1"/>
    <property type="molecule type" value="Genomic_DNA"/>
</dbReference>
<dbReference type="AlphaFoldDB" id="A0AAV4EWZ9"/>
<keyword evidence="2" id="KW-1185">Reference proteome</keyword>